<accession>A0AAW0SR27</accession>
<protein>
    <submittedName>
        <fullName evidence="1">Uncharacterized protein</fullName>
    </submittedName>
</protein>
<name>A0AAW0SR27_SCYPA</name>
<proteinExistence type="predicted"/>
<evidence type="ECO:0000313" key="2">
    <source>
        <dbReference type="Proteomes" id="UP001487740"/>
    </source>
</evidence>
<comment type="caution">
    <text evidence="1">The sequence shown here is derived from an EMBL/GenBank/DDBJ whole genome shotgun (WGS) entry which is preliminary data.</text>
</comment>
<organism evidence="1 2">
    <name type="scientific">Scylla paramamosain</name>
    <name type="common">Mud crab</name>
    <dbReference type="NCBI Taxonomy" id="85552"/>
    <lineage>
        <taxon>Eukaryota</taxon>
        <taxon>Metazoa</taxon>
        <taxon>Ecdysozoa</taxon>
        <taxon>Arthropoda</taxon>
        <taxon>Crustacea</taxon>
        <taxon>Multicrustacea</taxon>
        <taxon>Malacostraca</taxon>
        <taxon>Eumalacostraca</taxon>
        <taxon>Eucarida</taxon>
        <taxon>Decapoda</taxon>
        <taxon>Pleocyemata</taxon>
        <taxon>Brachyura</taxon>
        <taxon>Eubrachyura</taxon>
        <taxon>Portunoidea</taxon>
        <taxon>Portunidae</taxon>
        <taxon>Portuninae</taxon>
        <taxon>Scylla</taxon>
    </lineage>
</organism>
<dbReference type="EMBL" id="JARAKH010000047">
    <property type="protein sequence ID" value="KAK8377854.1"/>
    <property type="molecule type" value="Genomic_DNA"/>
</dbReference>
<gene>
    <name evidence="1" type="ORF">O3P69_014063</name>
</gene>
<keyword evidence="2" id="KW-1185">Reference proteome</keyword>
<evidence type="ECO:0000313" key="1">
    <source>
        <dbReference type="EMBL" id="KAK8377854.1"/>
    </source>
</evidence>
<reference evidence="1 2" key="1">
    <citation type="submission" date="2023-03" db="EMBL/GenBank/DDBJ databases">
        <title>High-quality genome of Scylla paramamosain provides insights in environmental adaptation.</title>
        <authorList>
            <person name="Zhang L."/>
        </authorList>
    </citation>
    <scope>NUCLEOTIDE SEQUENCE [LARGE SCALE GENOMIC DNA]</scope>
    <source>
        <strain evidence="1">LZ_2023a</strain>
        <tissue evidence="1">Muscle</tissue>
    </source>
</reference>
<dbReference type="AlphaFoldDB" id="A0AAW0SR27"/>
<dbReference type="Proteomes" id="UP001487740">
    <property type="component" value="Unassembled WGS sequence"/>
</dbReference>
<sequence length="68" mass="7461">MSATLRKGVAEGSWATWKEFVSCRCGVFHVSDGRSGSKDPRKSNFTYPTKCGNVRGGSMHTYVEMGVK</sequence>